<gene>
    <name evidence="2" type="ORF">BDQ12DRAFT_683925</name>
</gene>
<dbReference type="EMBL" id="ML213604">
    <property type="protein sequence ID" value="TFK38074.1"/>
    <property type="molecule type" value="Genomic_DNA"/>
</dbReference>
<reference evidence="2 3" key="1">
    <citation type="journal article" date="2019" name="Nat. Ecol. Evol.">
        <title>Megaphylogeny resolves global patterns of mushroom evolution.</title>
        <authorList>
            <person name="Varga T."/>
            <person name="Krizsan K."/>
            <person name="Foldi C."/>
            <person name="Dima B."/>
            <person name="Sanchez-Garcia M."/>
            <person name="Sanchez-Ramirez S."/>
            <person name="Szollosi G.J."/>
            <person name="Szarkandi J.G."/>
            <person name="Papp V."/>
            <person name="Albert L."/>
            <person name="Andreopoulos W."/>
            <person name="Angelini C."/>
            <person name="Antonin V."/>
            <person name="Barry K.W."/>
            <person name="Bougher N.L."/>
            <person name="Buchanan P."/>
            <person name="Buyck B."/>
            <person name="Bense V."/>
            <person name="Catcheside P."/>
            <person name="Chovatia M."/>
            <person name="Cooper J."/>
            <person name="Damon W."/>
            <person name="Desjardin D."/>
            <person name="Finy P."/>
            <person name="Geml J."/>
            <person name="Haridas S."/>
            <person name="Hughes K."/>
            <person name="Justo A."/>
            <person name="Karasinski D."/>
            <person name="Kautmanova I."/>
            <person name="Kiss B."/>
            <person name="Kocsube S."/>
            <person name="Kotiranta H."/>
            <person name="LaButti K.M."/>
            <person name="Lechner B.E."/>
            <person name="Liimatainen K."/>
            <person name="Lipzen A."/>
            <person name="Lukacs Z."/>
            <person name="Mihaltcheva S."/>
            <person name="Morgado L.N."/>
            <person name="Niskanen T."/>
            <person name="Noordeloos M.E."/>
            <person name="Ohm R.A."/>
            <person name="Ortiz-Santana B."/>
            <person name="Ovrebo C."/>
            <person name="Racz N."/>
            <person name="Riley R."/>
            <person name="Savchenko A."/>
            <person name="Shiryaev A."/>
            <person name="Soop K."/>
            <person name="Spirin V."/>
            <person name="Szebenyi C."/>
            <person name="Tomsovsky M."/>
            <person name="Tulloss R.E."/>
            <person name="Uehling J."/>
            <person name="Grigoriev I.V."/>
            <person name="Vagvolgyi C."/>
            <person name="Papp T."/>
            <person name="Martin F.M."/>
            <person name="Miettinen O."/>
            <person name="Hibbett D.S."/>
            <person name="Nagy L.G."/>
        </authorList>
    </citation>
    <scope>NUCLEOTIDE SEQUENCE [LARGE SCALE GENOMIC DNA]</scope>
    <source>
        <strain evidence="2 3">CBS 166.37</strain>
    </source>
</reference>
<protein>
    <submittedName>
        <fullName evidence="2">Uncharacterized protein</fullName>
    </submittedName>
</protein>
<feature type="region of interest" description="Disordered" evidence="1">
    <location>
        <begin position="25"/>
        <end position="49"/>
    </location>
</feature>
<dbReference type="AlphaFoldDB" id="A0A5C3LY71"/>
<dbReference type="OrthoDB" id="3263285at2759"/>
<feature type="region of interest" description="Disordered" evidence="1">
    <location>
        <begin position="405"/>
        <end position="424"/>
    </location>
</feature>
<feature type="compositionally biased region" description="Low complexity" evidence="1">
    <location>
        <begin position="413"/>
        <end position="424"/>
    </location>
</feature>
<evidence type="ECO:0000313" key="2">
    <source>
        <dbReference type="EMBL" id="TFK38074.1"/>
    </source>
</evidence>
<dbReference type="InterPro" id="IPR036428">
    <property type="entry name" value="PCD_sf"/>
</dbReference>
<accession>A0A5C3LY71</accession>
<dbReference type="Gene3D" id="3.30.1360.20">
    <property type="entry name" value="Transcriptional coactivator/pterin dehydratase"/>
    <property type="match status" value="2"/>
</dbReference>
<name>A0A5C3LY71_9AGAR</name>
<sequence>MHTVLRSIRRTHGGIRPCLWSRLQSTSSTTKTPTTPLPIPSIPPRPEEPTPYVTTAQIREYIAPLYTRFWAVNYFHREILLREGELVEESFVAPGLNRAFTFRDFAAASNFLKDVEDIAGKEQHIPSITVRGSRLVSGTPHVEIASWTAQTVDAPSLLTPGESRIGPGITLKDARLAILLEKKFDESYLTNDIGVPSTKRPSRHTREPSTLEAITARQRKLDGVVLKREASQKLVVAEPKVGRHPIPNAPAASEGMCGDEEFANVLVPLFSRGWSVWYKGGTFHEGENVIASQVASLVGFFRFKSFDDCVALAQEILALAQKENVHDAVISIDANTVTVERLLRRTAEQDIPINDARFAVLVEQLVSDKYHHKLRDSNVYSIQRRAYPSSVEELKMHQFGRKSSRIRARAKDANASNAVRAAAA</sequence>
<proteinExistence type="predicted"/>
<organism evidence="2 3">
    <name type="scientific">Crucibulum laeve</name>
    <dbReference type="NCBI Taxonomy" id="68775"/>
    <lineage>
        <taxon>Eukaryota</taxon>
        <taxon>Fungi</taxon>
        <taxon>Dikarya</taxon>
        <taxon>Basidiomycota</taxon>
        <taxon>Agaricomycotina</taxon>
        <taxon>Agaricomycetes</taxon>
        <taxon>Agaricomycetidae</taxon>
        <taxon>Agaricales</taxon>
        <taxon>Agaricineae</taxon>
        <taxon>Nidulariaceae</taxon>
        <taxon>Crucibulum</taxon>
    </lineage>
</organism>
<evidence type="ECO:0000313" key="3">
    <source>
        <dbReference type="Proteomes" id="UP000308652"/>
    </source>
</evidence>
<feature type="compositionally biased region" description="Low complexity" evidence="1">
    <location>
        <begin position="25"/>
        <end position="34"/>
    </location>
</feature>
<evidence type="ECO:0000256" key="1">
    <source>
        <dbReference type="SAM" id="MobiDB-lite"/>
    </source>
</evidence>
<dbReference type="GO" id="GO:0006729">
    <property type="term" value="P:tetrahydrobiopterin biosynthetic process"/>
    <property type="evidence" value="ECO:0007669"/>
    <property type="project" value="InterPro"/>
</dbReference>
<dbReference type="Proteomes" id="UP000308652">
    <property type="component" value="Unassembled WGS sequence"/>
</dbReference>
<dbReference type="GO" id="GO:0008124">
    <property type="term" value="F:4-alpha-hydroxytetrahydrobiopterin dehydratase activity"/>
    <property type="evidence" value="ECO:0007669"/>
    <property type="project" value="InterPro"/>
</dbReference>
<keyword evidence="3" id="KW-1185">Reference proteome</keyword>
<feature type="compositionally biased region" description="Pro residues" evidence="1">
    <location>
        <begin position="35"/>
        <end position="44"/>
    </location>
</feature>
<dbReference type="SUPFAM" id="SSF55248">
    <property type="entry name" value="PCD-like"/>
    <property type="match status" value="1"/>
</dbReference>